<feature type="domain" description="WCX" evidence="2">
    <location>
        <begin position="246"/>
        <end position="319"/>
    </location>
</feature>
<reference evidence="3" key="1">
    <citation type="submission" date="2021-05" db="EMBL/GenBank/DDBJ databases">
        <authorList>
            <person name="Tanabe Y."/>
        </authorList>
    </citation>
    <scope>NUCLEOTIDE SEQUENCE</scope>
    <source>
        <strain evidence="3">BOTRYCO-1</strain>
    </source>
</reference>
<dbReference type="Pfam" id="PF13280">
    <property type="entry name" value="WYL"/>
    <property type="match status" value="1"/>
</dbReference>
<dbReference type="GO" id="GO:0003677">
    <property type="term" value="F:DNA binding"/>
    <property type="evidence" value="ECO:0007669"/>
    <property type="project" value="UniProtKB-KW"/>
</dbReference>
<proteinExistence type="predicted"/>
<comment type="caution">
    <text evidence="3">The sequence shown here is derived from an EMBL/GenBank/DDBJ whole genome shotgun (WGS) entry which is preliminary data.</text>
</comment>
<evidence type="ECO:0000313" key="4">
    <source>
        <dbReference type="Proteomes" id="UP001161064"/>
    </source>
</evidence>
<dbReference type="Pfam" id="PF25583">
    <property type="entry name" value="WCX"/>
    <property type="match status" value="1"/>
</dbReference>
<feature type="domain" description="WYL" evidence="1">
    <location>
        <begin position="148"/>
        <end position="217"/>
    </location>
</feature>
<gene>
    <name evidence="3" type="ORF">PsB1_1673</name>
</gene>
<dbReference type="PROSITE" id="PS52050">
    <property type="entry name" value="WYL"/>
    <property type="match status" value="1"/>
</dbReference>
<accession>A0ABQ4PX28</accession>
<dbReference type="RefSeq" id="WP_284360448.1">
    <property type="nucleotide sequence ID" value="NZ_BPFZ01000010.1"/>
</dbReference>
<dbReference type="PANTHER" id="PTHR34580:SF1">
    <property type="entry name" value="PROTEIN PAFC"/>
    <property type="match status" value="1"/>
</dbReference>
<evidence type="ECO:0000313" key="3">
    <source>
        <dbReference type="EMBL" id="GIU67519.1"/>
    </source>
</evidence>
<protein>
    <submittedName>
        <fullName evidence="3">DNA-binding transcriptional regulator</fullName>
    </submittedName>
</protein>
<keyword evidence="3" id="KW-0238">DNA-binding</keyword>
<organism evidence="3 4">
    <name type="scientific">Candidatus Phycosocius spiralis</name>
    <dbReference type="NCBI Taxonomy" id="2815099"/>
    <lineage>
        <taxon>Bacteria</taxon>
        <taxon>Pseudomonadati</taxon>
        <taxon>Pseudomonadota</taxon>
        <taxon>Alphaproteobacteria</taxon>
        <taxon>Caulobacterales</taxon>
        <taxon>Caulobacterales incertae sedis</taxon>
        <taxon>Candidatus Phycosocius</taxon>
    </lineage>
</organism>
<dbReference type="InterPro" id="IPR051534">
    <property type="entry name" value="CBASS_pafABC_assoc_protein"/>
</dbReference>
<name>A0ABQ4PX28_9PROT</name>
<sequence length="330" mass="36749">MRHEKSARLIELARLLAATSYGLTLDEMGEKLDVKRRTIERMRDQLMIMYPDLEEISDPPTKRWRLPKGLDIFTLAPTTEEMAALTIGQKQLERTNPQASAALASLETKMLSALKSNVKRRLATDLEALMQAEAIAVQPGPRASVDKEVLKVLRDALLALKQVVLHYSGGTGAPRQRILIPYGILFGGEAYLIAREADCEDSIAPRMWRLDRIAQPKMLDLPGGPPDGFDLQAYSQRSFGIYQEDTVDVVLRVLPDFVEEASRWMFHAGQILEAQSDGSLLVRLHGGGLNELAWSLFRWGGKIEILEPPALKRAMANALDLAQTMLAPKP</sequence>
<reference evidence="3" key="2">
    <citation type="journal article" date="2023" name="ISME Commun">
        <title>Characterization of a bloom-associated alphaproteobacterial lineage, 'Candidatus Phycosocius': insights into freshwater algal-bacterial interactions.</title>
        <authorList>
            <person name="Tanabe Y."/>
            <person name="Yamaguchi H."/>
            <person name="Yoshida M."/>
            <person name="Kai A."/>
            <person name="Okazaki Y."/>
        </authorList>
    </citation>
    <scope>NUCLEOTIDE SEQUENCE</scope>
    <source>
        <strain evidence="3">BOTRYCO-1</strain>
    </source>
</reference>
<evidence type="ECO:0000259" key="1">
    <source>
        <dbReference type="Pfam" id="PF13280"/>
    </source>
</evidence>
<evidence type="ECO:0000259" key="2">
    <source>
        <dbReference type="Pfam" id="PF25583"/>
    </source>
</evidence>
<dbReference type="InterPro" id="IPR026881">
    <property type="entry name" value="WYL_dom"/>
</dbReference>
<dbReference type="InterPro" id="IPR057727">
    <property type="entry name" value="WCX_dom"/>
</dbReference>
<dbReference type="EMBL" id="BPFZ01000010">
    <property type="protein sequence ID" value="GIU67519.1"/>
    <property type="molecule type" value="Genomic_DNA"/>
</dbReference>
<keyword evidence="4" id="KW-1185">Reference proteome</keyword>
<dbReference type="Proteomes" id="UP001161064">
    <property type="component" value="Unassembled WGS sequence"/>
</dbReference>
<dbReference type="PANTHER" id="PTHR34580">
    <property type="match status" value="1"/>
</dbReference>